<comment type="caution">
    <text evidence="3">The sequence shown here is derived from an EMBL/GenBank/DDBJ whole genome shotgun (WGS) entry which is preliminary data.</text>
</comment>
<feature type="compositionally biased region" description="Polar residues" evidence="1">
    <location>
        <begin position="42"/>
        <end position="52"/>
    </location>
</feature>
<name>A0A0R1UU78_9LACO</name>
<dbReference type="EMBL" id="AZFQ01000055">
    <property type="protein sequence ID" value="KRL96736.1"/>
    <property type="molecule type" value="Genomic_DNA"/>
</dbReference>
<dbReference type="GeneID" id="98309232"/>
<evidence type="ECO:0000313" key="3">
    <source>
        <dbReference type="EMBL" id="KRL96736.1"/>
    </source>
</evidence>
<dbReference type="STRING" id="1423801.FD50_GL002015"/>
<accession>A0A0R1UU78</accession>
<feature type="region of interest" description="Disordered" evidence="1">
    <location>
        <begin position="22"/>
        <end position="76"/>
    </location>
</feature>
<sequence length="281" mass="30560">MLNKNKLFLIPLCLLLVGCSSQKKPGTEKQSATRTEKKVQSAAKSTQTNSQKASASQEESTTSSAAASSQSEQQASRLAQLNHELITHLGTVLLPQNDGLTSGSDKLNARYHGNAANYTVSYSVETRAKDFNDSSVAQEIPYAEFTKKTYSSATEAAQQVTHRTASDSQGLPTVDLGHNIRGYLDSGAGQRYLSWNEGNWSLSVHAAAVKNEDPTQLAKQTVAELESYLLPAPQSYGEIRFNVGLSYGSREQLVRWQKGNIIYELETHDPSTAIKMAASVK</sequence>
<protein>
    <submittedName>
        <fullName evidence="3">Lipoprotein</fullName>
    </submittedName>
</protein>
<organism evidence="3 4">
    <name type="scientific">Liquorilactobacillus satsumensis DSM 16230 = JCM 12392</name>
    <dbReference type="NCBI Taxonomy" id="1423801"/>
    <lineage>
        <taxon>Bacteria</taxon>
        <taxon>Bacillati</taxon>
        <taxon>Bacillota</taxon>
        <taxon>Bacilli</taxon>
        <taxon>Lactobacillales</taxon>
        <taxon>Lactobacillaceae</taxon>
        <taxon>Liquorilactobacillus</taxon>
    </lineage>
</organism>
<reference evidence="3 4" key="1">
    <citation type="journal article" date="2015" name="Genome Announc.">
        <title>Expanding the biotechnology potential of lactobacilli through comparative genomics of 213 strains and associated genera.</title>
        <authorList>
            <person name="Sun Z."/>
            <person name="Harris H.M."/>
            <person name="McCann A."/>
            <person name="Guo C."/>
            <person name="Argimon S."/>
            <person name="Zhang W."/>
            <person name="Yang X."/>
            <person name="Jeffery I.B."/>
            <person name="Cooney J.C."/>
            <person name="Kagawa T.F."/>
            <person name="Liu W."/>
            <person name="Song Y."/>
            <person name="Salvetti E."/>
            <person name="Wrobel A."/>
            <person name="Rasinkangas P."/>
            <person name="Parkhill J."/>
            <person name="Rea M.C."/>
            <person name="O'Sullivan O."/>
            <person name="Ritari J."/>
            <person name="Douillard F.P."/>
            <person name="Paul Ross R."/>
            <person name="Yang R."/>
            <person name="Briner A.E."/>
            <person name="Felis G.E."/>
            <person name="de Vos W.M."/>
            <person name="Barrangou R."/>
            <person name="Klaenhammer T.R."/>
            <person name="Caufield P.W."/>
            <person name="Cui Y."/>
            <person name="Zhang H."/>
            <person name="O'Toole P.W."/>
        </authorList>
    </citation>
    <scope>NUCLEOTIDE SEQUENCE [LARGE SCALE GENOMIC DNA]</scope>
    <source>
        <strain evidence="3 4">DSM 16230</strain>
    </source>
</reference>
<dbReference type="PROSITE" id="PS51257">
    <property type="entry name" value="PROKAR_LIPOPROTEIN"/>
    <property type="match status" value="1"/>
</dbReference>
<keyword evidence="2" id="KW-0732">Signal</keyword>
<feature type="compositionally biased region" description="Polar residues" evidence="1">
    <location>
        <begin position="22"/>
        <end position="33"/>
    </location>
</feature>
<feature type="signal peptide" evidence="2">
    <location>
        <begin position="1"/>
        <end position="23"/>
    </location>
</feature>
<proteinExistence type="predicted"/>
<feature type="chain" id="PRO_5006411936" evidence="2">
    <location>
        <begin position="24"/>
        <end position="281"/>
    </location>
</feature>
<dbReference type="Proteomes" id="UP000051166">
    <property type="component" value="Unassembled WGS sequence"/>
</dbReference>
<dbReference type="OrthoDB" id="2138638at2"/>
<feature type="compositionally biased region" description="Low complexity" evidence="1">
    <location>
        <begin position="53"/>
        <end position="76"/>
    </location>
</feature>
<gene>
    <name evidence="3" type="ORF">FD50_GL002015</name>
</gene>
<evidence type="ECO:0000256" key="1">
    <source>
        <dbReference type="SAM" id="MobiDB-lite"/>
    </source>
</evidence>
<keyword evidence="3" id="KW-0449">Lipoprotein</keyword>
<evidence type="ECO:0000256" key="2">
    <source>
        <dbReference type="SAM" id="SignalP"/>
    </source>
</evidence>
<evidence type="ECO:0000313" key="4">
    <source>
        <dbReference type="Proteomes" id="UP000051166"/>
    </source>
</evidence>
<dbReference type="RefSeq" id="WP_056961924.1">
    <property type="nucleotide sequence ID" value="NZ_AZFQ01000055.1"/>
</dbReference>
<keyword evidence="4" id="KW-1185">Reference proteome</keyword>
<dbReference type="PATRIC" id="fig|1423801.4.peg.2059"/>
<dbReference type="AlphaFoldDB" id="A0A0R1UU78"/>